<proteinExistence type="predicted"/>
<reference evidence="1" key="2">
    <citation type="submission" date="2015-06" db="UniProtKB">
        <authorList>
            <consortium name="EnsemblPlants"/>
        </authorList>
    </citation>
    <scope>IDENTIFICATION</scope>
    <source>
        <strain evidence="1">DM1-3 516 R44</strain>
    </source>
</reference>
<protein>
    <submittedName>
        <fullName evidence="1">Uncharacterized protein</fullName>
    </submittedName>
</protein>
<dbReference type="HOGENOM" id="CLU_2854061_0_0_1"/>
<name>M1A3F2_SOLTU</name>
<dbReference type="Proteomes" id="UP000011115">
    <property type="component" value="Unassembled WGS sequence"/>
</dbReference>
<sequence>MPYILSTFSRTDVSLGGPAIHVAGTGASRSPSRRIGHPTAIVELQVDSGLFESIACILVLYSSRV</sequence>
<dbReference type="Gramene" id="PGSC0003DMT400013866">
    <property type="protein sequence ID" value="PGSC0003DMT400013866"/>
    <property type="gene ID" value="PGSC0003DMG402005430"/>
</dbReference>
<dbReference type="EnsemblPlants" id="PGSC0003DMT400013866">
    <property type="protein sequence ID" value="PGSC0003DMT400013866"/>
    <property type="gene ID" value="PGSC0003DMG402005430"/>
</dbReference>
<organism evidence="1 2">
    <name type="scientific">Solanum tuberosum</name>
    <name type="common">Potato</name>
    <dbReference type="NCBI Taxonomy" id="4113"/>
    <lineage>
        <taxon>Eukaryota</taxon>
        <taxon>Viridiplantae</taxon>
        <taxon>Streptophyta</taxon>
        <taxon>Embryophyta</taxon>
        <taxon>Tracheophyta</taxon>
        <taxon>Spermatophyta</taxon>
        <taxon>Magnoliopsida</taxon>
        <taxon>eudicotyledons</taxon>
        <taxon>Gunneridae</taxon>
        <taxon>Pentapetalae</taxon>
        <taxon>asterids</taxon>
        <taxon>lamiids</taxon>
        <taxon>Solanales</taxon>
        <taxon>Solanaceae</taxon>
        <taxon>Solanoideae</taxon>
        <taxon>Solaneae</taxon>
        <taxon>Solanum</taxon>
    </lineage>
</organism>
<dbReference type="InParanoid" id="M1A3F2"/>
<keyword evidence="2" id="KW-1185">Reference proteome</keyword>
<evidence type="ECO:0000313" key="1">
    <source>
        <dbReference type="EnsemblPlants" id="PGSC0003DMT400013866"/>
    </source>
</evidence>
<reference evidence="2" key="1">
    <citation type="journal article" date="2011" name="Nature">
        <title>Genome sequence and analysis of the tuber crop potato.</title>
        <authorList>
            <consortium name="The Potato Genome Sequencing Consortium"/>
        </authorList>
    </citation>
    <scope>NUCLEOTIDE SEQUENCE [LARGE SCALE GENOMIC DNA]</scope>
    <source>
        <strain evidence="2">cv. DM1-3 516 R44</strain>
    </source>
</reference>
<dbReference type="AlphaFoldDB" id="M1A3F2"/>
<evidence type="ECO:0000313" key="2">
    <source>
        <dbReference type="Proteomes" id="UP000011115"/>
    </source>
</evidence>
<dbReference type="PaxDb" id="4113-PGSC0003DMT400013866"/>
<accession>M1A3F2</accession>